<name>A0A1I6LAY9_9SPHN</name>
<dbReference type="RefSeq" id="WP_093315039.1">
    <property type="nucleotide sequence ID" value="NZ_FOZG01000002.1"/>
</dbReference>
<dbReference type="PROSITE" id="PS50005">
    <property type="entry name" value="TPR"/>
    <property type="match status" value="2"/>
</dbReference>
<dbReference type="STRING" id="1166337.SAMN05192580_2527"/>
<evidence type="ECO:0000256" key="1">
    <source>
        <dbReference type="ARBA" id="ARBA00022737"/>
    </source>
</evidence>
<evidence type="ECO:0000256" key="2">
    <source>
        <dbReference type="ARBA" id="ARBA00022803"/>
    </source>
</evidence>
<sequence>MRWADAAALLMLTLAAPAAAYPAELYPAYNMWKAGRPADAMPLAEAAIAANPADPWTRILAARVRLSLGDGIGAEAELDRAEAAGLPRALTNHLRAHALLLEGRPARALDAAFPEGVAPRFRGYAARMRGRALAAQGDLAGADAAYDEARARDPNDPEAWVDTATFRRATGDLRGSIAAADRAVALGPRNVAALIAKGEAARTQYGLRAALPWFERALEVDPRNIDALIARAATEGDLGQMRAMLATTRAVIRIDPRNGDAFYLQAVLAARAKRWVLARTLLDKAGDGVAERPSVMLLDGIVSLQSGNPEQAIAKLRRLVAMQPDNLKARRVLAAAAWNTGDAAAVIETLAPVADDPRADSYTLTLIGRALERTGDRARAAAYLDRAAMPADRGADLGREALTPERLATLRGAAARGGAGARIALVRALLRGERGTEALAEATMLRDADPGVPATHLLVGDALAALGRYREAAGSYRTAADIQFSEPVALRLIDALRRAGDGPGAQRALGLYLQQNPRSLAGHLLRADLLLAAGHWAEAAPLLERLRSRIGPRDAIVTGNLAWAYWELGRRDEALALGAQAYRLAPANAAVATGYGWLLHASGKDRARGIALMRQGSAQAPRDPWPHWRLALAYAAEGRRKEARAAAQAALSLPGFGQAGAARALLGRL</sequence>
<evidence type="ECO:0000256" key="3">
    <source>
        <dbReference type="PROSITE-ProRule" id="PRU00339"/>
    </source>
</evidence>
<protein>
    <submittedName>
        <fullName evidence="5">Tetratricopeptide repeat-containing protein</fullName>
    </submittedName>
</protein>
<keyword evidence="2 3" id="KW-0802">TPR repeat</keyword>
<evidence type="ECO:0000313" key="5">
    <source>
        <dbReference type="EMBL" id="SFS00646.1"/>
    </source>
</evidence>
<evidence type="ECO:0000256" key="4">
    <source>
        <dbReference type="SAM" id="SignalP"/>
    </source>
</evidence>
<dbReference type="PANTHER" id="PTHR45586:SF14">
    <property type="entry name" value="TETRATRICOPEPTIDE TPR_2 REPEAT PROTEIN"/>
    <property type="match status" value="1"/>
</dbReference>
<dbReference type="SUPFAM" id="SSF48452">
    <property type="entry name" value="TPR-like"/>
    <property type="match status" value="4"/>
</dbReference>
<dbReference type="PANTHER" id="PTHR45586">
    <property type="entry name" value="TPR REPEAT-CONTAINING PROTEIN PA4667"/>
    <property type="match status" value="1"/>
</dbReference>
<reference evidence="5 6" key="1">
    <citation type="submission" date="2016-10" db="EMBL/GenBank/DDBJ databases">
        <authorList>
            <person name="de Groot N.N."/>
        </authorList>
    </citation>
    <scope>NUCLEOTIDE SEQUENCE [LARGE SCALE GENOMIC DNA]</scope>
    <source>
        <strain evidence="5 6">S5-249</strain>
    </source>
</reference>
<dbReference type="Pfam" id="PF14559">
    <property type="entry name" value="TPR_19"/>
    <property type="match status" value="2"/>
</dbReference>
<dbReference type="OrthoDB" id="7259535at2"/>
<feature type="signal peptide" evidence="4">
    <location>
        <begin position="1"/>
        <end position="20"/>
    </location>
</feature>
<proteinExistence type="predicted"/>
<organism evidence="5 6">
    <name type="scientific">Sphingomonas jatrophae</name>
    <dbReference type="NCBI Taxonomy" id="1166337"/>
    <lineage>
        <taxon>Bacteria</taxon>
        <taxon>Pseudomonadati</taxon>
        <taxon>Pseudomonadota</taxon>
        <taxon>Alphaproteobacteria</taxon>
        <taxon>Sphingomonadales</taxon>
        <taxon>Sphingomonadaceae</taxon>
        <taxon>Sphingomonas</taxon>
    </lineage>
</organism>
<keyword evidence="1" id="KW-0677">Repeat</keyword>
<dbReference type="AlphaFoldDB" id="A0A1I6LAY9"/>
<feature type="repeat" description="TPR" evidence="3">
    <location>
        <begin position="191"/>
        <end position="224"/>
    </location>
</feature>
<evidence type="ECO:0000313" key="6">
    <source>
        <dbReference type="Proteomes" id="UP000198824"/>
    </source>
</evidence>
<dbReference type="Gene3D" id="1.25.40.10">
    <property type="entry name" value="Tetratricopeptide repeat domain"/>
    <property type="match status" value="4"/>
</dbReference>
<dbReference type="Proteomes" id="UP000198824">
    <property type="component" value="Unassembled WGS sequence"/>
</dbReference>
<dbReference type="SMART" id="SM00028">
    <property type="entry name" value="TPR"/>
    <property type="match status" value="8"/>
</dbReference>
<dbReference type="InterPro" id="IPR051012">
    <property type="entry name" value="CellSynth/LPSAsmb/PSIAsmb"/>
</dbReference>
<gene>
    <name evidence="5" type="ORF">SAMN05192580_2527</name>
</gene>
<keyword evidence="6" id="KW-1185">Reference proteome</keyword>
<keyword evidence="4" id="KW-0732">Signal</keyword>
<feature type="repeat" description="TPR" evidence="3">
    <location>
        <begin position="293"/>
        <end position="326"/>
    </location>
</feature>
<dbReference type="InterPro" id="IPR011990">
    <property type="entry name" value="TPR-like_helical_dom_sf"/>
</dbReference>
<dbReference type="Pfam" id="PF13432">
    <property type="entry name" value="TPR_16"/>
    <property type="match status" value="2"/>
</dbReference>
<accession>A0A1I6LAY9</accession>
<dbReference type="EMBL" id="FOZG01000002">
    <property type="protein sequence ID" value="SFS00646.1"/>
    <property type="molecule type" value="Genomic_DNA"/>
</dbReference>
<feature type="chain" id="PRO_5011676833" evidence="4">
    <location>
        <begin position="21"/>
        <end position="669"/>
    </location>
</feature>
<dbReference type="InterPro" id="IPR019734">
    <property type="entry name" value="TPR_rpt"/>
</dbReference>